<feature type="signal peptide" evidence="4">
    <location>
        <begin position="1"/>
        <end position="19"/>
    </location>
</feature>
<dbReference type="PANTHER" id="PTHR44858">
    <property type="entry name" value="TETRATRICOPEPTIDE REPEAT PROTEIN 6"/>
    <property type="match status" value="1"/>
</dbReference>
<dbReference type="InterPro" id="IPR011990">
    <property type="entry name" value="TPR-like_helical_dom_sf"/>
</dbReference>
<evidence type="ECO:0000256" key="4">
    <source>
        <dbReference type="SAM" id="SignalP"/>
    </source>
</evidence>
<dbReference type="Pfam" id="PF00515">
    <property type="entry name" value="TPR_1"/>
    <property type="match status" value="1"/>
</dbReference>
<keyword evidence="2 3" id="KW-0802">TPR repeat</keyword>
<name>A0A521AIL8_9FLAO</name>
<protein>
    <submittedName>
        <fullName evidence="5">Tetratricopeptide repeat-containing protein</fullName>
    </submittedName>
</protein>
<reference evidence="5 6" key="1">
    <citation type="submission" date="2017-05" db="EMBL/GenBank/DDBJ databases">
        <authorList>
            <person name="Varghese N."/>
            <person name="Submissions S."/>
        </authorList>
    </citation>
    <scope>NUCLEOTIDE SEQUENCE [LARGE SCALE GENOMIC DNA]</scope>
    <source>
        <strain evidence="5 6">DSM 29371</strain>
    </source>
</reference>
<dbReference type="InterPro" id="IPR019734">
    <property type="entry name" value="TPR_rpt"/>
</dbReference>
<dbReference type="Gene3D" id="1.25.40.10">
    <property type="entry name" value="Tetratricopeptide repeat domain"/>
    <property type="match status" value="3"/>
</dbReference>
<feature type="chain" id="PRO_5021936073" evidence="4">
    <location>
        <begin position="20"/>
        <end position="270"/>
    </location>
</feature>
<dbReference type="Pfam" id="PF13174">
    <property type="entry name" value="TPR_6"/>
    <property type="match status" value="1"/>
</dbReference>
<evidence type="ECO:0000313" key="6">
    <source>
        <dbReference type="Proteomes" id="UP000316916"/>
    </source>
</evidence>
<dbReference type="SMART" id="SM00028">
    <property type="entry name" value="TPR"/>
    <property type="match status" value="7"/>
</dbReference>
<keyword evidence="6" id="KW-1185">Reference proteome</keyword>
<evidence type="ECO:0000256" key="1">
    <source>
        <dbReference type="ARBA" id="ARBA00022737"/>
    </source>
</evidence>
<feature type="repeat" description="TPR" evidence="3">
    <location>
        <begin position="87"/>
        <end position="120"/>
    </location>
</feature>
<sequence length="270" mass="31063">MKKTLLLSFSLLAFHIVLGQSSYNQAHKEYDSQNFKKAIFYFDKAISAKENILDSYLYRGMSYLYLYDAEKCRTDFDKVLELDPKNKMVYTFYGKYYALTNQFAKAVESYTIALERMPDDYRLYGERGAAKAELGMYSEALADADISVQKQPNNYRGYLNRGYVKMRMDKYVEAVEDFNVSLSIQKSEKGYEHRGTAYALLRKNDAALQDFEKALEYNPNNPLVLYYQGEVLLSAGQQEKACKSFLKSKQLGNNGIDDVISKAKCSETKN</sequence>
<dbReference type="Pfam" id="PF13432">
    <property type="entry name" value="TPR_16"/>
    <property type="match status" value="1"/>
</dbReference>
<dbReference type="Proteomes" id="UP000316916">
    <property type="component" value="Unassembled WGS sequence"/>
</dbReference>
<feature type="repeat" description="TPR" evidence="3">
    <location>
        <begin position="53"/>
        <end position="86"/>
    </location>
</feature>
<keyword evidence="1" id="KW-0677">Repeat</keyword>
<gene>
    <name evidence="5" type="ORF">SAMN06265171_101163</name>
</gene>
<dbReference type="AlphaFoldDB" id="A0A521AIL8"/>
<dbReference type="PROSITE" id="PS50005">
    <property type="entry name" value="TPR"/>
    <property type="match status" value="3"/>
</dbReference>
<keyword evidence="4" id="KW-0732">Signal</keyword>
<dbReference type="InterPro" id="IPR050498">
    <property type="entry name" value="Ycf3"/>
</dbReference>
<dbReference type="RefSeq" id="WP_142716290.1">
    <property type="nucleotide sequence ID" value="NZ_FXTC01000001.1"/>
</dbReference>
<proteinExistence type="predicted"/>
<feature type="repeat" description="TPR" evidence="3">
    <location>
        <begin position="188"/>
        <end position="221"/>
    </location>
</feature>
<dbReference type="PANTHER" id="PTHR44858:SF1">
    <property type="entry name" value="UDP-N-ACETYLGLUCOSAMINE--PEPTIDE N-ACETYLGLUCOSAMINYLTRANSFERASE SPINDLY-RELATED"/>
    <property type="match status" value="1"/>
</dbReference>
<evidence type="ECO:0000256" key="3">
    <source>
        <dbReference type="PROSITE-ProRule" id="PRU00339"/>
    </source>
</evidence>
<dbReference type="EMBL" id="FXTC01000001">
    <property type="protein sequence ID" value="SMO34684.1"/>
    <property type="molecule type" value="Genomic_DNA"/>
</dbReference>
<organism evidence="5 6">
    <name type="scientific">Chryseobacterium rhizoplanae</name>
    <dbReference type="NCBI Taxonomy" id="1609531"/>
    <lineage>
        <taxon>Bacteria</taxon>
        <taxon>Pseudomonadati</taxon>
        <taxon>Bacteroidota</taxon>
        <taxon>Flavobacteriia</taxon>
        <taxon>Flavobacteriales</taxon>
        <taxon>Weeksellaceae</taxon>
        <taxon>Chryseobacterium group</taxon>
        <taxon>Chryseobacterium</taxon>
    </lineage>
</organism>
<accession>A0A521AIL8</accession>
<dbReference type="SUPFAM" id="SSF48452">
    <property type="entry name" value="TPR-like"/>
    <property type="match status" value="2"/>
</dbReference>
<evidence type="ECO:0000313" key="5">
    <source>
        <dbReference type="EMBL" id="SMO34684.1"/>
    </source>
</evidence>
<evidence type="ECO:0000256" key="2">
    <source>
        <dbReference type="ARBA" id="ARBA00022803"/>
    </source>
</evidence>